<evidence type="ECO:0000256" key="3">
    <source>
        <dbReference type="ARBA" id="ARBA00020218"/>
    </source>
</evidence>
<dbReference type="RefSeq" id="WP_191705496.1">
    <property type="nucleotide sequence ID" value="NZ_JACSPW010000030.1"/>
</dbReference>
<feature type="domain" description="Histone deacetylase" evidence="5">
    <location>
        <begin position="21"/>
        <end position="318"/>
    </location>
</feature>
<keyword evidence="7" id="KW-1185">Reference proteome</keyword>
<evidence type="ECO:0000259" key="5">
    <source>
        <dbReference type="Pfam" id="PF00850"/>
    </source>
</evidence>
<dbReference type="PANTHER" id="PTHR10625:SF10">
    <property type="entry name" value="HISTONE DEACETYLASE HDAC1"/>
    <property type="match status" value="1"/>
</dbReference>
<evidence type="ECO:0000256" key="2">
    <source>
        <dbReference type="ARBA" id="ARBA00005947"/>
    </source>
</evidence>
<proteinExistence type="inferred from homology"/>
<dbReference type="InterPro" id="IPR023801">
    <property type="entry name" value="His_deacetylse_dom"/>
</dbReference>
<name>A0ABR8XSX1_9BACL</name>
<dbReference type="CDD" id="cd09994">
    <property type="entry name" value="HDAC_AcuC_like"/>
    <property type="match status" value="1"/>
</dbReference>
<dbReference type="Gene3D" id="3.40.800.20">
    <property type="entry name" value="Histone deacetylase domain"/>
    <property type="match status" value="1"/>
</dbReference>
<dbReference type="Proteomes" id="UP000600565">
    <property type="component" value="Unassembled WGS sequence"/>
</dbReference>
<dbReference type="InterPro" id="IPR037138">
    <property type="entry name" value="His_deacetylse_dom_sf"/>
</dbReference>
<dbReference type="InterPro" id="IPR003085">
    <property type="entry name" value="AcuC"/>
</dbReference>
<evidence type="ECO:0000256" key="4">
    <source>
        <dbReference type="ARBA" id="ARBA00022627"/>
    </source>
</evidence>
<comment type="pathway">
    <text evidence="1">Ketone degradation; acetoin degradation.</text>
</comment>
<comment type="similarity">
    <text evidence="2">Belongs to the histone deacetylase family.</text>
</comment>
<dbReference type="InterPro" id="IPR023696">
    <property type="entry name" value="Ureohydrolase_dom_sf"/>
</dbReference>
<evidence type="ECO:0000313" key="7">
    <source>
        <dbReference type="Proteomes" id="UP000600565"/>
    </source>
</evidence>
<sequence>MKKAVFIYSPDQLTYKFSDTHPFNHKRLHLTIDLLKNIGALNDEDIVPARVATDEEIALAHDPQYIEIVKKAGHGELTAQQGEPYGIGTEDTPMFQNMHEASALLVGGTLQAVDSVLQGKSQHALNLGGGLHHGFRGRASGFCIYNDSSVAIKYIQEKYGLRVLYVDTDAHHGDGVQWSFYDDPNVCTLSIHETGRYLFPGTGNITERGNGEGYGTSFNFPIDAFTEDESFLDIYEQGMREVFEFFKPDVVLTQNGADAHYFDPLTHLYGTMNIYREIPKLAHKLAHEYCDGRWIAVGGGGYDIWRVVPRAWSHIWTEMTDQPTPTGSLPKKWLAKWQQESPVPLIPTWNDPNPLYDAIPRKAEIEEKNARMLEKALHIIRTEKNRS</sequence>
<evidence type="ECO:0000256" key="1">
    <source>
        <dbReference type="ARBA" id="ARBA00005101"/>
    </source>
</evidence>
<dbReference type="SUPFAM" id="SSF52768">
    <property type="entry name" value="Arginase/deacetylase"/>
    <property type="match status" value="1"/>
</dbReference>
<reference evidence="6 7" key="1">
    <citation type="submission" date="2020-08" db="EMBL/GenBank/DDBJ databases">
        <title>A Genomic Blueprint of the Chicken Gut Microbiome.</title>
        <authorList>
            <person name="Gilroy R."/>
            <person name="Ravi A."/>
            <person name="Getino M."/>
            <person name="Pursley I."/>
            <person name="Horton D.L."/>
            <person name="Alikhan N.-F."/>
            <person name="Baker D."/>
            <person name="Gharbi K."/>
            <person name="Hall N."/>
            <person name="Watson M."/>
            <person name="Adriaenssens E.M."/>
            <person name="Foster-Nyarko E."/>
            <person name="Jarju S."/>
            <person name="Secka A."/>
            <person name="Antonio M."/>
            <person name="Oren A."/>
            <person name="Chaudhuri R."/>
            <person name="La Ragione R.M."/>
            <person name="Hildebrand F."/>
            <person name="Pallen M.J."/>
        </authorList>
    </citation>
    <scope>NUCLEOTIDE SEQUENCE [LARGE SCALE GENOMIC DNA]</scope>
    <source>
        <strain evidence="6 7">Sa1YVA6</strain>
    </source>
</reference>
<comment type="caution">
    <text evidence="6">The sequence shown here is derived from an EMBL/GenBank/DDBJ whole genome shotgun (WGS) entry which is preliminary data.</text>
</comment>
<evidence type="ECO:0000313" key="6">
    <source>
        <dbReference type="EMBL" id="MBD8035012.1"/>
    </source>
</evidence>
<dbReference type="EMBL" id="JACSPW010000030">
    <property type="protein sequence ID" value="MBD8035012.1"/>
    <property type="molecule type" value="Genomic_DNA"/>
</dbReference>
<protein>
    <recommendedName>
        <fullName evidence="3">Acetoin utilization protein AcuC</fullName>
    </recommendedName>
</protein>
<accession>A0ABR8XSX1</accession>
<dbReference type="Pfam" id="PF00850">
    <property type="entry name" value="Hist_deacetyl"/>
    <property type="match status" value="1"/>
</dbReference>
<dbReference type="PRINTS" id="PR01272">
    <property type="entry name" value="ACUCPROTEIN"/>
</dbReference>
<dbReference type="InterPro" id="IPR000286">
    <property type="entry name" value="HDACs"/>
</dbReference>
<organism evidence="6 7">
    <name type="scientific">Solibacillus merdavium</name>
    <dbReference type="NCBI Taxonomy" id="2762218"/>
    <lineage>
        <taxon>Bacteria</taxon>
        <taxon>Bacillati</taxon>
        <taxon>Bacillota</taxon>
        <taxon>Bacilli</taxon>
        <taxon>Bacillales</taxon>
        <taxon>Caryophanaceae</taxon>
        <taxon>Solibacillus</taxon>
    </lineage>
</organism>
<gene>
    <name evidence="6" type="ORF">H9632_18290</name>
</gene>
<dbReference type="PANTHER" id="PTHR10625">
    <property type="entry name" value="HISTONE DEACETYLASE HDAC1-RELATED"/>
    <property type="match status" value="1"/>
</dbReference>
<keyword evidence="4" id="KW-0006">Acetoin catabolism</keyword>
<dbReference type="PRINTS" id="PR01270">
    <property type="entry name" value="HDASUPER"/>
</dbReference>